<dbReference type="Proteomes" id="UP000028999">
    <property type="component" value="Unassembled WGS sequence"/>
</dbReference>
<feature type="compositionally biased region" description="Low complexity" evidence="1">
    <location>
        <begin position="48"/>
        <end position="58"/>
    </location>
</feature>
<protein>
    <submittedName>
        <fullName evidence="2">BnaA09g16070D protein</fullName>
    </submittedName>
</protein>
<feature type="region of interest" description="Disordered" evidence="1">
    <location>
        <begin position="1"/>
        <end position="66"/>
    </location>
</feature>
<proteinExistence type="predicted"/>
<sequence length="148" mass="16984">MGSSHLNGQETVPASHDESRMQVSDETSLLSQNSDEFLVEEKDDILSDDSASVSNDDASIGDFGEEEDIRNNEDYLQIEDVDALEANNENQKKYELYIGMDFIRPYTMNLLFHNYSRDLTRVDHRETLFSKCESRHYAFFVFTFGASS</sequence>
<organism evidence="2 3">
    <name type="scientific">Brassica napus</name>
    <name type="common">Rape</name>
    <dbReference type="NCBI Taxonomy" id="3708"/>
    <lineage>
        <taxon>Eukaryota</taxon>
        <taxon>Viridiplantae</taxon>
        <taxon>Streptophyta</taxon>
        <taxon>Embryophyta</taxon>
        <taxon>Tracheophyta</taxon>
        <taxon>Spermatophyta</taxon>
        <taxon>Magnoliopsida</taxon>
        <taxon>eudicotyledons</taxon>
        <taxon>Gunneridae</taxon>
        <taxon>Pentapetalae</taxon>
        <taxon>rosids</taxon>
        <taxon>malvids</taxon>
        <taxon>Brassicales</taxon>
        <taxon>Brassicaceae</taxon>
        <taxon>Brassiceae</taxon>
        <taxon>Brassica</taxon>
    </lineage>
</organism>
<reference evidence="2 3" key="1">
    <citation type="journal article" date="2014" name="Science">
        <title>Plant genetics. Early allopolyploid evolution in the post-Neolithic Brassica napus oilseed genome.</title>
        <authorList>
            <person name="Chalhoub B."/>
            <person name="Denoeud F."/>
            <person name="Liu S."/>
            <person name="Parkin I.A."/>
            <person name="Tang H."/>
            <person name="Wang X."/>
            <person name="Chiquet J."/>
            <person name="Belcram H."/>
            <person name="Tong C."/>
            <person name="Samans B."/>
            <person name="Correa M."/>
            <person name="Da Silva C."/>
            <person name="Just J."/>
            <person name="Falentin C."/>
            <person name="Koh C.S."/>
            <person name="Le Clainche I."/>
            <person name="Bernard M."/>
            <person name="Bento P."/>
            <person name="Noel B."/>
            <person name="Labadie K."/>
            <person name="Alberti A."/>
            <person name="Charles M."/>
            <person name="Arnaud D."/>
            <person name="Guo H."/>
            <person name="Daviaud C."/>
            <person name="Alamery S."/>
            <person name="Jabbari K."/>
            <person name="Zhao M."/>
            <person name="Edger P.P."/>
            <person name="Chelaifa H."/>
            <person name="Tack D."/>
            <person name="Lassalle G."/>
            <person name="Mestiri I."/>
            <person name="Schnel N."/>
            <person name="Le Paslier M.C."/>
            <person name="Fan G."/>
            <person name="Renault V."/>
            <person name="Bayer P.E."/>
            <person name="Golicz A.A."/>
            <person name="Manoli S."/>
            <person name="Lee T.H."/>
            <person name="Thi V.H."/>
            <person name="Chalabi S."/>
            <person name="Hu Q."/>
            <person name="Fan C."/>
            <person name="Tollenaere R."/>
            <person name="Lu Y."/>
            <person name="Battail C."/>
            <person name="Shen J."/>
            <person name="Sidebottom C.H."/>
            <person name="Wang X."/>
            <person name="Canaguier A."/>
            <person name="Chauveau A."/>
            <person name="Berard A."/>
            <person name="Deniot G."/>
            <person name="Guan M."/>
            <person name="Liu Z."/>
            <person name="Sun F."/>
            <person name="Lim Y.P."/>
            <person name="Lyons E."/>
            <person name="Town C.D."/>
            <person name="Bancroft I."/>
            <person name="Wang X."/>
            <person name="Meng J."/>
            <person name="Ma J."/>
            <person name="Pires J.C."/>
            <person name="King G.J."/>
            <person name="Brunel D."/>
            <person name="Delourme R."/>
            <person name="Renard M."/>
            <person name="Aury J.M."/>
            <person name="Adams K.L."/>
            <person name="Batley J."/>
            <person name="Snowdon R.J."/>
            <person name="Tost J."/>
            <person name="Edwards D."/>
            <person name="Zhou Y."/>
            <person name="Hua W."/>
            <person name="Sharpe A.G."/>
            <person name="Paterson A.H."/>
            <person name="Guan C."/>
            <person name="Wincker P."/>
        </authorList>
    </citation>
    <scope>NUCLEOTIDE SEQUENCE [LARGE SCALE GENOMIC DNA]</scope>
    <source>
        <strain evidence="3">cv. Darmor-bzh</strain>
    </source>
</reference>
<dbReference type="PaxDb" id="3708-A0A078HX18"/>
<feature type="compositionally biased region" description="Acidic residues" evidence="1">
    <location>
        <begin position="37"/>
        <end position="47"/>
    </location>
</feature>
<keyword evidence="3" id="KW-1185">Reference proteome</keyword>
<dbReference type="Gramene" id="CDY42372">
    <property type="protein sequence ID" value="CDY42372"/>
    <property type="gene ID" value="GSBRNA2T00074652001"/>
</dbReference>
<evidence type="ECO:0000256" key="1">
    <source>
        <dbReference type="SAM" id="MobiDB-lite"/>
    </source>
</evidence>
<dbReference type="AlphaFoldDB" id="A0A078HX18"/>
<feature type="compositionally biased region" description="Polar residues" evidence="1">
    <location>
        <begin position="21"/>
        <end position="35"/>
    </location>
</feature>
<feature type="compositionally biased region" description="Polar residues" evidence="1">
    <location>
        <begin position="1"/>
        <end position="12"/>
    </location>
</feature>
<name>A0A078HX18_BRANA</name>
<evidence type="ECO:0000313" key="2">
    <source>
        <dbReference type="EMBL" id="CDY42372.1"/>
    </source>
</evidence>
<gene>
    <name evidence="2" type="primary">BnaA09g16070D</name>
    <name evidence="2" type="ORF">GSBRNA2T00074652001</name>
</gene>
<feature type="non-terminal residue" evidence="2">
    <location>
        <position position="148"/>
    </location>
</feature>
<accession>A0A078HX18</accession>
<dbReference type="EMBL" id="LK032522">
    <property type="protein sequence ID" value="CDY42372.1"/>
    <property type="molecule type" value="Genomic_DNA"/>
</dbReference>
<evidence type="ECO:0000313" key="3">
    <source>
        <dbReference type="Proteomes" id="UP000028999"/>
    </source>
</evidence>